<evidence type="ECO:0000313" key="3">
    <source>
        <dbReference type="Proteomes" id="UP000803884"/>
    </source>
</evidence>
<dbReference type="Gene3D" id="3.40.50.720">
    <property type="entry name" value="NAD(P)-binding Rossmann-like Domain"/>
    <property type="match status" value="1"/>
</dbReference>
<comment type="caution">
    <text evidence="2">The sequence shown here is derived from an EMBL/GenBank/DDBJ whole genome shotgun (WGS) entry which is preliminary data.</text>
</comment>
<dbReference type="InterPro" id="IPR008030">
    <property type="entry name" value="NmrA-like"/>
</dbReference>
<dbReference type="EMBL" id="JAAQHG020000019">
    <property type="protein sequence ID" value="KAL1585482.1"/>
    <property type="molecule type" value="Genomic_DNA"/>
</dbReference>
<proteinExistence type="predicted"/>
<organism evidence="2 3">
    <name type="scientific">Cladosporium halotolerans</name>
    <dbReference type="NCBI Taxonomy" id="1052096"/>
    <lineage>
        <taxon>Eukaryota</taxon>
        <taxon>Fungi</taxon>
        <taxon>Dikarya</taxon>
        <taxon>Ascomycota</taxon>
        <taxon>Pezizomycotina</taxon>
        <taxon>Dothideomycetes</taxon>
        <taxon>Dothideomycetidae</taxon>
        <taxon>Cladosporiales</taxon>
        <taxon>Cladosporiaceae</taxon>
        <taxon>Cladosporium</taxon>
    </lineage>
</organism>
<dbReference type="SUPFAM" id="SSF51735">
    <property type="entry name" value="NAD(P)-binding Rossmann-fold domains"/>
    <property type="match status" value="1"/>
</dbReference>
<protein>
    <recommendedName>
        <fullName evidence="1">NmrA-like domain-containing protein</fullName>
    </recommendedName>
</protein>
<dbReference type="Pfam" id="PF05368">
    <property type="entry name" value="NmrA"/>
    <property type="match status" value="1"/>
</dbReference>
<dbReference type="InterPro" id="IPR036291">
    <property type="entry name" value="NAD(P)-bd_dom_sf"/>
</dbReference>
<dbReference type="AlphaFoldDB" id="A0AB34KN36"/>
<keyword evidence="3" id="KW-1185">Reference proteome</keyword>
<reference evidence="2 3" key="1">
    <citation type="journal article" date="2020" name="Microbiol. Resour. Announc.">
        <title>Draft Genome Sequence of a Cladosporium Species Isolated from the Mesophotic Ascidian Didemnum maculosum.</title>
        <authorList>
            <person name="Gioti A."/>
            <person name="Siaperas R."/>
            <person name="Nikolaivits E."/>
            <person name="Le Goff G."/>
            <person name="Ouazzani J."/>
            <person name="Kotoulas G."/>
            <person name="Topakas E."/>
        </authorList>
    </citation>
    <scope>NUCLEOTIDE SEQUENCE [LARGE SCALE GENOMIC DNA]</scope>
    <source>
        <strain evidence="2 3">TM138-S3</strain>
    </source>
</reference>
<dbReference type="InterPro" id="IPR051604">
    <property type="entry name" value="Ergot_Alk_Oxidoreductase"/>
</dbReference>
<evidence type="ECO:0000259" key="1">
    <source>
        <dbReference type="Pfam" id="PF05368"/>
    </source>
</evidence>
<gene>
    <name evidence="2" type="ORF">WHR41_05754</name>
</gene>
<dbReference type="PANTHER" id="PTHR43162:SF1">
    <property type="entry name" value="PRESTALK A DIFFERENTIATION PROTEIN A"/>
    <property type="match status" value="1"/>
</dbReference>
<dbReference type="GeneID" id="96007197"/>
<accession>A0AB34KN36</accession>
<dbReference type="Proteomes" id="UP000803884">
    <property type="component" value="Unassembled WGS sequence"/>
</dbReference>
<feature type="domain" description="NmrA-like" evidence="1">
    <location>
        <begin position="5"/>
        <end position="265"/>
    </location>
</feature>
<evidence type="ECO:0000313" key="2">
    <source>
        <dbReference type="EMBL" id="KAL1585482.1"/>
    </source>
</evidence>
<dbReference type="RefSeq" id="XP_069228588.1">
    <property type="nucleotide sequence ID" value="XM_069374359.1"/>
</dbReference>
<name>A0AB34KN36_9PEZI</name>
<sequence length="311" mass="33603">MAFEKVIVFGPTGNIGSIAAQTAAKKGAQVYLAMRDPSKPIPGLTSSAEQVGKYQRVQADLSKPQTVRAAVRQFGVKAAFVYLAHGSLDHMLGTFSALRDGGVEHVVFLSSCLVPAEGLESVPSDDLIAFSHAQAELALRSIFSTEQVVAIRPGVFSTNVLQHKPGIDERKVKLLGPEIKFDWVTNDDVGEVCGTVLVEGQRDGQDAIYLFGPEMLTQKAAYPIVGKALNEKIEVVDAGPEACMQEYVQAGIPEPMAKYLVKLLEETMANGGGMGLTNEVHMEGVDNVRKYTGHPALKFEEWALNNKDIFV</sequence>
<dbReference type="PANTHER" id="PTHR43162">
    <property type="match status" value="1"/>
</dbReference>